<reference evidence="8" key="1">
    <citation type="submission" date="2019-06" db="EMBL/GenBank/DDBJ databases">
        <authorList>
            <person name="Broberg M."/>
        </authorList>
    </citation>
    <scope>NUCLEOTIDE SEQUENCE [LARGE SCALE GENOMIC DNA]</scope>
</reference>
<protein>
    <recommendedName>
        <fullName evidence="9">Choline transport protein</fullName>
    </recommendedName>
</protein>
<name>A0A9N9UCY2_9HYPO</name>
<dbReference type="EMBL" id="CABFNO020001387">
    <property type="protein sequence ID" value="CAG9984530.1"/>
    <property type="molecule type" value="Genomic_DNA"/>
</dbReference>
<dbReference type="GO" id="GO:0022857">
    <property type="term" value="F:transmembrane transporter activity"/>
    <property type="evidence" value="ECO:0007669"/>
    <property type="project" value="InterPro"/>
</dbReference>
<evidence type="ECO:0000256" key="5">
    <source>
        <dbReference type="ARBA" id="ARBA00023136"/>
    </source>
</evidence>
<accession>A0A9N9UCY2</accession>
<evidence type="ECO:0008006" key="9">
    <source>
        <dbReference type="Google" id="ProtNLM"/>
    </source>
</evidence>
<keyword evidence="8" id="KW-1185">Reference proteome</keyword>
<dbReference type="PIRSF" id="PIRSF006060">
    <property type="entry name" value="AA_transporter"/>
    <property type="match status" value="1"/>
</dbReference>
<feature type="transmembrane region" description="Helical" evidence="6">
    <location>
        <begin position="390"/>
        <end position="412"/>
    </location>
</feature>
<comment type="caution">
    <text evidence="7">The sequence shown here is derived from an EMBL/GenBank/DDBJ whole genome shotgun (WGS) entry which is preliminary data.</text>
</comment>
<evidence type="ECO:0000256" key="6">
    <source>
        <dbReference type="SAM" id="Phobius"/>
    </source>
</evidence>
<evidence type="ECO:0000256" key="4">
    <source>
        <dbReference type="ARBA" id="ARBA00022989"/>
    </source>
</evidence>
<dbReference type="InterPro" id="IPR002293">
    <property type="entry name" value="AA/rel_permease1"/>
</dbReference>
<keyword evidence="5 6" id="KW-0472">Membrane</keyword>
<evidence type="ECO:0000313" key="7">
    <source>
        <dbReference type="EMBL" id="CAG9984530.1"/>
    </source>
</evidence>
<keyword evidence="2" id="KW-0813">Transport</keyword>
<evidence type="ECO:0000256" key="3">
    <source>
        <dbReference type="ARBA" id="ARBA00022692"/>
    </source>
</evidence>
<feature type="transmembrane region" description="Helical" evidence="6">
    <location>
        <begin position="221"/>
        <end position="238"/>
    </location>
</feature>
<feature type="transmembrane region" description="Helical" evidence="6">
    <location>
        <begin position="26"/>
        <end position="42"/>
    </location>
</feature>
<evidence type="ECO:0000313" key="8">
    <source>
        <dbReference type="Proteomes" id="UP000754883"/>
    </source>
</evidence>
<organism evidence="7 8">
    <name type="scientific">Clonostachys byssicola</name>
    <dbReference type="NCBI Taxonomy" id="160290"/>
    <lineage>
        <taxon>Eukaryota</taxon>
        <taxon>Fungi</taxon>
        <taxon>Dikarya</taxon>
        <taxon>Ascomycota</taxon>
        <taxon>Pezizomycotina</taxon>
        <taxon>Sordariomycetes</taxon>
        <taxon>Hypocreomycetidae</taxon>
        <taxon>Hypocreales</taxon>
        <taxon>Bionectriaceae</taxon>
        <taxon>Clonostachys</taxon>
    </lineage>
</organism>
<evidence type="ECO:0000256" key="1">
    <source>
        <dbReference type="ARBA" id="ARBA00004141"/>
    </source>
</evidence>
<keyword evidence="3 6" id="KW-0812">Transmembrane</keyword>
<dbReference type="AlphaFoldDB" id="A0A9N9UCY2"/>
<gene>
    <name evidence="7" type="ORF">CBYS24578_00012255</name>
</gene>
<feature type="transmembrane region" description="Helical" evidence="6">
    <location>
        <begin position="466"/>
        <end position="484"/>
    </location>
</feature>
<proteinExistence type="predicted"/>
<dbReference type="Pfam" id="PF13520">
    <property type="entry name" value="AA_permease_2"/>
    <property type="match status" value="1"/>
</dbReference>
<dbReference type="OrthoDB" id="3257095at2759"/>
<reference evidence="7 8" key="2">
    <citation type="submission" date="2021-10" db="EMBL/GenBank/DDBJ databases">
        <authorList>
            <person name="Piombo E."/>
        </authorList>
    </citation>
    <scope>NUCLEOTIDE SEQUENCE [LARGE SCALE GENOMIC DNA]</scope>
</reference>
<dbReference type="Gene3D" id="1.20.1740.10">
    <property type="entry name" value="Amino acid/polyamine transporter I"/>
    <property type="match status" value="1"/>
</dbReference>
<feature type="transmembrane region" description="Helical" evidence="6">
    <location>
        <begin position="179"/>
        <end position="201"/>
    </location>
</feature>
<sequence>MTKYDTQTDEAVLARLGHEQELRREFSLLSLTALVSCLMGTWEATTTGLNVALASGGPPCVFFNFLLCFLSTICITLSLGEIASIYPTAGGQYHWVAALSPTASRAAPAWATGWISIGGQLVFGASAAFAAGLQFQGVIIMNNDNYVPERWHGLLLYWAVLVYCAVTNIWGIRILPHTNIAIGVVHIAAFIGVVAVLLAMSDKTSASSVFVEVQNQSGWDSDALAWLVGLISAVYPFLGYDAACHLSEELPHASRNVPLAMMGAVISNGLTGLVFVLSLLFSATNLGDVLSTSTGFPYMEIYLEVTRSHAGATVLALVTPFIGSAASAASLASTSRTLWAFARDKATPFDRHLSKVDDKLKVPVHSVVAVLVFQAALGLIYLGSTAALNAILSMAAIGMYLSYILPIIYMLVYGRRRHETKRSYRYLRLPDWLGVSLNVVSIVWIVLVIIFSTFPSTMPVTAETMNYSIVVLAGWLVFGVVYYLTYGRHKFEAPVSDVSVISATRQ</sequence>
<comment type="subcellular location">
    <subcellularLocation>
        <location evidence="1">Membrane</location>
        <topology evidence="1">Multi-pass membrane protein</topology>
    </subcellularLocation>
</comment>
<feature type="transmembrane region" description="Helical" evidence="6">
    <location>
        <begin position="107"/>
        <end position="131"/>
    </location>
</feature>
<feature type="transmembrane region" description="Helical" evidence="6">
    <location>
        <begin position="362"/>
        <end position="384"/>
    </location>
</feature>
<dbReference type="GO" id="GO:0016020">
    <property type="term" value="C:membrane"/>
    <property type="evidence" value="ECO:0007669"/>
    <property type="project" value="UniProtKB-SubCell"/>
</dbReference>
<dbReference type="PANTHER" id="PTHR45649">
    <property type="entry name" value="AMINO-ACID PERMEASE BAT1"/>
    <property type="match status" value="1"/>
</dbReference>
<feature type="transmembrane region" description="Helical" evidence="6">
    <location>
        <begin position="259"/>
        <end position="281"/>
    </location>
</feature>
<feature type="transmembrane region" description="Helical" evidence="6">
    <location>
        <begin position="151"/>
        <end position="172"/>
    </location>
</feature>
<dbReference type="PANTHER" id="PTHR45649:SF14">
    <property type="entry name" value="GABA PERMEASE"/>
    <property type="match status" value="1"/>
</dbReference>
<feature type="transmembrane region" description="Helical" evidence="6">
    <location>
        <begin position="62"/>
        <end position="86"/>
    </location>
</feature>
<feature type="transmembrane region" description="Helical" evidence="6">
    <location>
        <begin position="321"/>
        <end position="341"/>
    </location>
</feature>
<evidence type="ECO:0000256" key="2">
    <source>
        <dbReference type="ARBA" id="ARBA00022448"/>
    </source>
</evidence>
<dbReference type="Proteomes" id="UP000754883">
    <property type="component" value="Unassembled WGS sequence"/>
</dbReference>
<keyword evidence="4 6" id="KW-1133">Transmembrane helix</keyword>
<feature type="transmembrane region" description="Helical" evidence="6">
    <location>
        <begin position="432"/>
        <end position="454"/>
    </location>
</feature>